<dbReference type="Proteomes" id="UP000708208">
    <property type="component" value="Unassembled WGS sequence"/>
</dbReference>
<evidence type="ECO:0000313" key="2">
    <source>
        <dbReference type="Proteomes" id="UP000708208"/>
    </source>
</evidence>
<dbReference type="AlphaFoldDB" id="A0A8J2PF48"/>
<gene>
    <name evidence="1" type="ORF">AFUS01_LOCUS23120</name>
</gene>
<evidence type="ECO:0000313" key="1">
    <source>
        <dbReference type="EMBL" id="CAG7734747.1"/>
    </source>
</evidence>
<keyword evidence="2" id="KW-1185">Reference proteome</keyword>
<comment type="caution">
    <text evidence="1">The sequence shown here is derived from an EMBL/GenBank/DDBJ whole genome shotgun (WGS) entry which is preliminary data.</text>
</comment>
<organism evidence="1 2">
    <name type="scientific">Allacma fusca</name>
    <dbReference type="NCBI Taxonomy" id="39272"/>
    <lineage>
        <taxon>Eukaryota</taxon>
        <taxon>Metazoa</taxon>
        <taxon>Ecdysozoa</taxon>
        <taxon>Arthropoda</taxon>
        <taxon>Hexapoda</taxon>
        <taxon>Collembola</taxon>
        <taxon>Symphypleona</taxon>
        <taxon>Sminthuridae</taxon>
        <taxon>Allacma</taxon>
    </lineage>
</organism>
<accession>A0A8J2PF48</accession>
<sequence length="94" mass="10776">MLSIRRVGPALNPTMNLRCVVYWTKLISKVTICYAILKGLSTFGTYGKMRLRQASATVFLEKNSTSCQRSAMLRNLMSMDTERLLRTWVYFSNA</sequence>
<name>A0A8J2PF48_9HEXA</name>
<dbReference type="EMBL" id="CAJVCH010275601">
    <property type="protein sequence ID" value="CAG7734747.1"/>
    <property type="molecule type" value="Genomic_DNA"/>
</dbReference>
<proteinExistence type="predicted"/>
<protein>
    <submittedName>
        <fullName evidence="1">Uncharacterized protein</fullName>
    </submittedName>
</protein>
<reference evidence="1" key="1">
    <citation type="submission" date="2021-06" db="EMBL/GenBank/DDBJ databases">
        <authorList>
            <person name="Hodson N. C."/>
            <person name="Mongue J. A."/>
            <person name="Jaron S. K."/>
        </authorList>
    </citation>
    <scope>NUCLEOTIDE SEQUENCE</scope>
</reference>